<name>A0ABU6THQ4_9FABA</name>
<comment type="caution">
    <text evidence="2">The sequence shown here is derived from an EMBL/GenBank/DDBJ whole genome shotgun (WGS) entry which is preliminary data.</text>
</comment>
<feature type="compositionally biased region" description="Polar residues" evidence="1">
    <location>
        <begin position="59"/>
        <end position="79"/>
    </location>
</feature>
<dbReference type="EMBL" id="JASCZI010090952">
    <property type="protein sequence ID" value="MED6148032.1"/>
    <property type="molecule type" value="Genomic_DNA"/>
</dbReference>
<organism evidence="2 3">
    <name type="scientific">Stylosanthes scabra</name>
    <dbReference type="NCBI Taxonomy" id="79078"/>
    <lineage>
        <taxon>Eukaryota</taxon>
        <taxon>Viridiplantae</taxon>
        <taxon>Streptophyta</taxon>
        <taxon>Embryophyta</taxon>
        <taxon>Tracheophyta</taxon>
        <taxon>Spermatophyta</taxon>
        <taxon>Magnoliopsida</taxon>
        <taxon>eudicotyledons</taxon>
        <taxon>Gunneridae</taxon>
        <taxon>Pentapetalae</taxon>
        <taxon>rosids</taxon>
        <taxon>fabids</taxon>
        <taxon>Fabales</taxon>
        <taxon>Fabaceae</taxon>
        <taxon>Papilionoideae</taxon>
        <taxon>50 kb inversion clade</taxon>
        <taxon>dalbergioids sensu lato</taxon>
        <taxon>Dalbergieae</taxon>
        <taxon>Pterocarpus clade</taxon>
        <taxon>Stylosanthes</taxon>
    </lineage>
</organism>
<protein>
    <submittedName>
        <fullName evidence="2">Uncharacterized protein</fullName>
    </submittedName>
</protein>
<evidence type="ECO:0000256" key="1">
    <source>
        <dbReference type="SAM" id="MobiDB-lite"/>
    </source>
</evidence>
<keyword evidence="3" id="KW-1185">Reference proteome</keyword>
<feature type="region of interest" description="Disordered" evidence="1">
    <location>
        <begin position="59"/>
        <end position="81"/>
    </location>
</feature>
<gene>
    <name evidence="2" type="ORF">PIB30_049367</name>
</gene>
<proteinExistence type="predicted"/>
<accession>A0ABU6THQ4</accession>
<sequence length="245" mass="27744">MARSRVALEWREKAAKQMRSGGGERESLRRRLRRRRGVSAVVHCRKRRNENFFVAGTLTRSTGSSNSPVSLRSPETSNRPCRRQNLHLAGEGNTKFAHALRPYAHPRFDFDESFQGPLRFDSLVDTEVFLSIESNGENQGIEAYSRGSSGIQLCSTAVESSSIPRHNNVWYEATSTESVEMLLKSVAQEEFIPRQTAVQEFDTYDELACLAKQMESKRKPDNKNEIRNSLKDFHPTSSALETCLS</sequence>
<dbReference type="PANTHER" id="PTHR48429">
    <property type="entry name" value="AGENET DOMAIN-CONTAINING PROTEIN"/>
    <property type="match status" value="1"/>
</dbReference>
<dbReference type="Proteomes" id="UP001341840">
    <property type="component" value="Unassembled WGS sequence"/>
</dbReference>
<evidence type="ECO:0000313" key="3">
    <source>
        <dbReference type="Proteomes" id="UP001341840"/>
    </source>
</evidence>
<reference evidence="2 3" key="1">
    <citation type="journal article" date="2023" name="Plants (Basel)">
        <title>Bridging the Gap: Combining Genomics and Transcriptomics Approaches to Understand Stylosanthes scabra, an Orphan Legume from the Brazilian Caatinga.</title>
        <authorList>
            <person name="Ferreira-Neto J.R.C."/>
            <person name="da Silva M.D."/>
            <person name="Binneck E."/>
            <person name="de Melo N.F."/>
            <person name="da Silva R.H."/>
            <person name="de Melo A.L.T.M."/>
            <person name="Pandolfi V."/>
            <person name="Bustamante F.O."/>
            <person name="Brasileiro-Vidal A.C."/>
            <person name="Benko-Iseppon A.M."/>
        </authorList>
    </citation>
    <scope>NUCLEOTIDE SEQUENCE [LARGE SCALE GENOMIC DNA]</scope>
    <source>
        <tissue evidence="2">Leaves</tissue>
    </source>
</reference>
<dbReference type="PANTHER" id="PTHR48429:SF1">
    <property type="entry name" value="AGENET DOMAIN-CONTAINING PROTEIN"/>
    <property type="match status" value="1"/>
</dbReference>
<dbReference type="InterPro" id="IPR055274">
    <property type="entry name" value="SWO1"/>
</dbReference>
<evidence type="ECO:0000313" key="2">
    <source>
        <dbReference type="EMBL" id="MED6148032.1"/>
    </source>
</evidence>